<proteinExistence type="predicted"/>
<keyword evidence="2" id="KW-1185">Reference proteome</keyword>
<sequence length="173" mass="19838">MPVGNREAGGLFRKRVDRSQTRFGMVLHRTPILQRWSDGNREGTIPKIRGMGSQHDPSGNSRYVFIKRILTPGRRPTEQSGLCEAHQANLRCAKASWDMHICRNLRVLARCLHETSGWAMRKLTELPAYSPYLCFFRVRQTPLDVDISANRLDRKRRLSLDSFLFLLGGTPCN</sequence>
<evidence type="ECO:0000313" key="1">
    <source>
        <dbReference type="EMBL" id="KAL1868748.1"/>
    </source>
</evidence>
<reference evidence="1 2" key="1">
    <citation type="journal article" date="2024" name="Commun. Biol.">
        <title>Comparative genomic analysis of thermophilic fungi reveals convergent evolutionary adaptations and gene losses.</title>
        <authorList>
            <person name="Steindorff A.S."/>
            <person name="Aguilar-Pontes M.V."/>
            <person name="Robinson A.J."/>
            <person name="Andreopoulos B."/>
            <person name="LaButti K."/>
            <person name="Kuo A."/>
            <person name="Mondo S."/>
            <person name="Riley R."/>
            <person name="Otillar R."/>
            <person name="Haridas S."/>
            <person name="Lipzen A."/>
            <person name="Grimwood J."/>
            <person name="Schmutz J."/>
            <person name="Clum A."/>
            <person name="Reid I.D."/>
            <person name="Moisan M.C."/>
            <person name="Butler G."/>
            <person name="Nguyen T.T.M."/>
            <person name="Dewar K."/>
            <person name="Conant G."/>
            <person name="Drula E."/>
            <person name="Henrissat B."/>
            <person name="Hansel C."/>
            <person name="Singer S."/>
            <person name="Hutchinson M.I."/>
            <person name="de Vries R.P."/>
            <person name="Natvig D.O."/>
            <person name="Powell A.J."/>
            <person name="Tsang A."/>
            <person name="Grigoriev I.V."/>
        </authorList>
    </citation>
    <scope>NUCLEOTIDE SEQUENCE [LARGE SCALE GENOMIC DNA]</scope>
    <source>
        <strain evidence="1 2">ATCC 24622</strain>
    </source>
</reference>
<evidence type="ECO:0000313" key="2">
    <source>
        <dbReference type="Proteomes" id="UP001586593"/>
    </source>
</evidence>
<accession>A0ABR3WYQ9</accession>
<dbReference type="EMBL" id="JAZHXJ010000210">
    <property type="protein sequence ID" value="KAL1868748.1"/>
    <property type="molecule type" value="Genomic_DNA"/>
</dbReference>
<name>A0ABR3WYQ9_9PEZI</name>
<dbReference type="Proteomes" id="UP001586593">
    <property type="component" value="Unassembled WGS sequence"/>
</dbReference>
<organism evidence="1 2">
    <name type="scientific">Phialemonium thermophilum</name>
    <dbReference type="NCBI Taxonomy" id="223376"/>
    <lineage>
        <taxon>Eukaryota</taxon>
        <taxon>Fungi</taxon>
        <taxon>Dikarya</taxon>
        <taxon>Ascomycota</taxon>
        <taxon>Pezizomycotina</taxon>
        <taxon>Sordariomycetes</taxon>
        <taxon>Sordariomycetidae</taxon>
        <taxon>Cephalothecales</taxon>
        <taxon>Cephalothecaceae</taxon>
        <taxon>Phialemonium</taxon>
    </lineage>
</organism>
<comment type="caution">
    <text evidence="1">The sequence shown here is derived from an EMBL/GenBank/DDBJ whole genome shotgun (WGS) entry which is preliminary data.</text>
</comment>
<gene>
    <name evidence="1" type="ORF">VTK73DRAFT_3555</name>
</gene>
<protein>
    <submittedName>
        <fullName evidence="1">Uncharacterized protein</fullName>
    </submittedName>
</protein>